<keyword evidence="2" id="KW-0732">Signal</keyword>
<protein>
    <recommendedName>
        <fullName evidence="2">Metalloendopeptidase</fullName>
        <ecNumber evidence="2">3.4.24.-</ecNumber>
    </recommendedName>
</protein>
<organism evidence="5 6">
    <name type="scientific">Owenia fusiformis</name>
    <name type="common">Polychaete worm</name>
    <dbReference type="NCBI Taxonomy" id="6347"/>
    <lineage>
        <taxon>Eukaryota</taxon>
        <taxon>Metazoa</taxon>
        <taxon>Spiralia</taxon>
        <taxon>Lophotrochozoa</taxon>
        <taxon>Annelida</taxon>
        <taxon>Polychaeta</taxon>
        <taxon>Sedentaria</taxon>
        <taxon>Canalipalpata</taxon>
        <taxon>Sabellida</taxon>
        <taxon>Oweniida</taxon>
        <taxon>Oweniidae</taxon>
        <taxon>Owenia</taxon>
    </lineage>
</organism>
<dbReference type="PANTHER" id="PTHR10127:SF883">
    <property type="entry name" value="ZINC METALLOPROTEINASE NAS-8"/>
    <property type="match status" value="1"/>
</dbReference>
<dbReference type="EMBL" id="CAIIXF020000009">
    <property type="protein sequence ID" value="CAH1795021.1"/>
    <property type="molecule type" value="Genomic_DNA"/>
</dbReference>
<dbReference type="InterPro" id="IPR001506">
    <property type="entry name" value="Peptidase_M12A"/>
</dbReference>
<dbReference type="PROSITE" id="PS51864">
    <property type="entry name" value="ASTACIN"/>
    <property type="match status" value="1"/>
</dbReference>
<evidence type="ECO:0000313" key="6">
    <source>
        <dbReference type="Proteomes" id="UP000749559"/>
    </source>
</evidence>
<evidence type="ECO:0000256" key="2">
    <source>
        <dbReference type="RuleBase" id="RU361183"/>
    </source>
</evidence>
<feature type="binding site" evidence="1">
    <location>
        <position position="210"/>
    </location>
    <ligand>
        <name>Zn(2+)</name>
        <dbReference type="ChEBI" id="CHEBI:29105"/>
        <note>catalytic</note>
    </ligand>
</feature>
<proteinExistence type="predicted"/>
<feature type="region of interest" description="Disordered" evidence="3">
    <location>
        <begin position="24"/>
        <end position="57"/>
    </location>
</feature>
<dbReference type="SUPFAM" id="SSF55486">
    <property type="entry name" value="Metalloproteases ('zincins'), catalytic domain"/>
    <property type="match status" value="1"/>
</dbReference>
<feature type="binding site" evidence="1">
    <location>
        <position position="214"/>
    </location>
    <ligand>
        <name>Zn(2+)</name>
        <dbReference type="ChEBI" id="CHEBI:29105"/>
        <note>catalytic</note>
    </ligand>
</feature>
<evidence type="ECO:0000259" key="4">
    <source>
        <dbReference type="PROSITE" id="PS51864"/>
    </source>
</evidence>
<sequence>MNVFRTFALFCIALLVSQARASSEALSEEEEDTEENNSIRERERLKAEADAEQRREYPEMYGDAEQGDMIIPKEELEELKRLAKVGGHGKYRTSIFNSAYFSYGGTYGYGWIYYGLGRIPYYVTPDFKQRTAAEGNGSHTPYEIFMDAIAYIKNEVACVDFFPFEGATTPYYVLVDYGASCQAEIGCRMKSGQKLDLGPYCTFKRGTVLHEIMHVLGFYHEHTRQDRDSEVTVHLENVETSPNDRRSNFDVVSTDFVDHSPVYDCGSVMHYTHNAYSTDKFSLDTITGKTTACRNVMGQRVDFSPIDKATLAAKYGPPCPA</sequence>
<keyword evidence="1 2" id="KW-0378">Hydrolase</keyword>
<dbReference type="InterPro" id="IPR006026">
    <property type="entry name" value="Peptidase_Metallo"/>
</dbReference>
<keyword evidence="1 2" id="KW-0479">Metal-binding</keyword>
<dbReference type="InterPro" id="IPR024079">
    <property type="entry name" value="MetalloPept_cat_dom_sf"/>
</dbReference>
<keyword evidence="1 2" id="KW-0645">Protease</keyword>
<dbReference type="SMART" id="SM00235">
    <property type="entry name" value="ZnMc"/>
    <property type="match status" value="1"/>
</dbReference>
<keyword evidence="6" id="KW-1185">Reference proteome</keyword>
<dbReference type="GO" id="GO:0008270">
    <property type="term" value="F:zinc ion binding"/>
    <property type="evidence" value="ECO:0007669"/>
    <property type="project" value="UniProtKB-UniRule"/>
</dbReference>
<comment type="caution">
    <text evidence="5">The sequence shown here is derived from an EMBL/GenBank/DDBJ whole genome shotgun (WGS) entry which is preliminary data.</text>
</comment>
<evidence type="ECO:0000256" key="3">
    <source>
        <dbReference type="SAM" id="MobiDB-lite"/>
    </source>
</evidence>
<dbReference type="Gene3D" id="3.40.390.10">
    <property type="entry name" value="Collagenase (Catalytic Domain)"/>
    <property type="match status" value="1"/>
</dbReference>
<dbReference type="OrthoDB" id="6061307at2759"/>
<dbReference type="EC" id="3.4.24.-" evidence="2"/>
<feature type="chain" id="PRO_5035968835" description="Metalloendopeptidase" evidence="2">
    <location>
        <begin position="22"/>
        <end position="321"/>
    </location>
</feature>
<dbReference type="GO" id="GO:0004222">
    <property type="term" value="F:metalloendopeptidase activity"/>
    <property type="evidence" value="ECO:0007669"/>
    <property type="project" value="UniProtKB-UniRule"/>
</dbReference>
<accession>A0A8S4PQ87</accession>
<comment type="caution">
    <text evidence="1">Lacks conserved residue(s) required for the propagation of feature annotation.</text>
</comment>
<gene>
    <name evidence="5" type="ORF">OFUS_LOCUS19619</name>
</gene>
<keyword evidence="1 2" id="KW-0862">Zinc</keyword>
<reference evidence="5" key="1">
    <citation type="submission" date="2022-03" db="EMBL/GenBank/DDBJ databases">
        <authorList>
            <person name="Martin C."/>
        </authorList>
    </citation>
    <scope>NUCLEOTIDE SEQUENCE</scope>
</reference>
<feature type="compositionally biased region" description="Basic and acidic residues" evidence="3">
    <location>
        <begin position="37"/>
        <end position="57"/>
    </location>
</feature>
<dbReference type="PRINTS" id="PR00480">
    <property type="entry name" value="ASTACIN"/>
</dbReference>
<dbReference type="PANTHER" id="PTHR10127">
    <property type="entry name" value="DISCOIDIN, CUB, EGF, LAMININ , AND ZINC METALLOPROTEASE DOMAIN CONTAINING"/>
    <property type="match status" value="1"/>
</dbReference>
<feature type="active site" evidence="1">
    <location>
        <position position="211"/>
    </location>
</feature>
<feature type="binding site" evidence="1">
    <location>
        <position position="220"/>
    </location>
    <ligand>
        <name>Zn(2+)</name>
        <dbReference type="ChEBI" id="CHEBI:29105"/>
        <note>catalytic</note>
    </ligand>
</feature>
<keyword evidence="1 2" id="KW-0482">Metalloprotease</keyword>
<dbReference type="Pfam" id="PF01400">
    <property type="entry name" value="Astacin"/>
    <property type="match status" value="1"/>
</dbReference>
<dbReference type="Proteomes" id="UP000749559">
    <property type="component" value="Unassembled WGS sequence"/>
</dbReference>
<name>A0A8S4PQ87_OWEFU</name>
<feature type="domain" description="Peptidase M12A" evidence="4">
    <location>
        <begin position="98"/>
        <end position="320"/>
    </location>
</feature>
<dbReference type="AlphaFoldDB" id="A0A8S4PQ87"/>
<comment type="cofactor">
    <cofactor evidence="1 2">
        <name>Zn(2+)</name>
        <dbReference type="ChEBI" id="CHEBI:29105"/>
    </cofactor>
    <text evidence="1 2">Binds 1 zinc ion per subunit.</text>
</comment>
<feature type="signal peptide" evidence="2">
    <location>
        <begin position="1"/>
        <end position="21"/>
    </location>
</feature>
<evidence type="ECO:0000313" key="5">
    <source>
        <dbReference type="EMBL" id="CAH1795021.1"/>
    </source>
</evidence>
<feature type="compositionally biased region" description="Acidic residues" evidence="3">
    <location>
        <begin position="26"/>
        <end position="35"/>
    </location>
</feature>
<dbReference type="GO" id="GO:0006508">
    <property type="term" value="P:proteolysis"/>
    <property type="evidence" value="ECO:0007669"/>
    <property type="project" value="UniProtKB-KW"/>
</dbReference>
<evidence type="ECO:0000256" key="1">
    <source>
        <dbReference type="PROSITE-ProRule" id="PRU01211"/>
    </source>
</evidence>